<dbReference type="PIRSF" id="PIRSF002181">
    <property type="entry name" value="Ribosomal_L13"/>
    <property type="match status" value="1"/>
</dbReference>
<dbReference type="Proteomes" id="UP000019450">
    <property type="component" value="Chromosome"/>
</dbReference>
<dbReference type="EMBL" id="CP006932">
    <property type="protein sequence ID" value="AHK22276.1"/>
    <property type="molecule type" value="Genomic_DNA"/>
</dbReference>
<comment type="subunit">
    <text evidence="5">Part of the 50S ribosomal subunit.</text>
</comment>
<dbReference type="eggNOG" id="COG0102">
    <property type="taxonomic scope" value="Bacteria"/>
</dbReference>
<dbReference type="InterPro" id="IPR005822">
    <property type="entry name" value="Ribosomal_uL13"/>
</dbReference>
<dbReference type="CDD" id="cd00392">
    <property type="entry name" value="Ribosomal_L13"/>
    <property type="match status" value="1"/>
</dbReference>
<evidence type="ECO:0000313" key="6">
    <source>
        <dbReference type="EMBL" id="AHK22276.1"/>
    </source>
</evidence>
<gene>
    <name evidence="5 6" type="primary">rplM</name>
    <name evidence="6" type="ORF">X271_00167</name>
</gene>
<dbReference type="HOGENOM" id="CLU_082184_2_2_14"/>
<accession>W8GMM1</accession>
<evidence type="ECO:0000256" key="4">
    <source>
        <dbReference type="ARBA" id="ARBA00035201"/>
    </source>
</evidence>
<dbReference type="STRING" id="1427984.X271_00167"/>
<sequence length="144" mass="16877">MAFNNQIEKKWYLIDAKDLVLGRMSTEIAKIITGKNKSSYTPHEDHGDYVIVINANKIYLSGNKLEQKKYYNHSGYPGGLRERKASEMKAKYPEEMVYRAVWGMVPHNKLGRKQIKKLFIYRDDKHPHQAQNPEKLEINLKKNN</sequence>
<dbReference type="PANTHER" id="PTHR11545:SF2">
    <property type="entry name" value="LARGE RIBOSOMAL SUBUNIT PROTEIN UL13M"/>
    <property type="match status" value="1"/>
</dbReference>
<keyword evidence="7" id="KW-1185">Reference proteome</keyword>
<protein>
    <recommendedName>
        <fullName evidence="4 5">Large ribosomal subunit protein uL13</fullName>
    </recommendedName>
</protein>
<dbReference type="Gene3D" id="3.90.1180.10">
    <property type="entry name" value="Ribosomal protein L13"/>
    <property type="match status" value="1"/>
</dbReference>
<evidence type="ECO:0000256" key="3">
    <source>
        <dbReference type="ARBA" id="ARBA00023274"/>
    </source>
</evidence>
<dbReference type="AlphaFoldDB" id="W8GMM1"/>
<dbReference type="Pfam" id="PF00572">
    <property type="entry name" value="Ribosomal_L13"/>
    <property type="match status" value="1"/>
</dbReference>
<dbReference type="InterPro" id="IPR005823">
    <property type="entry name" value="Ribosomal_uL13_bac-type"/>
</dbReference>
<evidence type="ECO:0000256" key="2">
    <source>
        <dbReference type="ARBA" id="ARBA00022980"/>
    </source>
</evidence>
<dbReference type="GO" id="GO:0022625">
    <property type="term" value="C:cytosolic large ribosomal subunit"/>
    <property type="evidence" value="ECO:0007669"/>
    <property type="project" value="TreeGrafter"/>
</dbReference>
<comment type="function">
    <text evidence="5">This protein is one of the early assembly proteins of the 50S ribosomal subunit, although it is not seen to bind rRNA by itself. It is important during the early stages of 50S assembly.</text>
</comment>
<keyword evidence="2 5" id="KW-0689">Ribosomal protein</keyword>
<dbReference type="GO" id="GO:0003735">
    <property type="term" value="F:structural constituent of ribosome"/>
    <property type="evidence" value="ECO:0007669"/>
    <property type="project" value="InterPro"/>
</dbReference>
<evidence type="ECO:0000256" key="5">
    <source>
        <dbReference type="HAMAP-Rule" id="MF_01366"/>
    </source>
</evidence>
<name>W8GMM1_9MOLU</name>
<dbReference type="GO" id="GO:0017148">
    <property type="term" value="P:negative regulation of translation"/>
    <property type="evidence" value="ECO:0007669"/>
    <property type="project" value="TreeGrafter"/>
</dbReference>
<evidence type="ECO:0000256" key="1">
    <source>
        <dbReference type="ARBA" id="ARBA00006227"/>
    </source>
</evidence>
<dbReference type="PANTHER" id="PTHR11545">
    <property type="entry name" value="RIBOSOMAL PROTEIN L13"/>
    <property type="match status" value="1"/>
</dbReference>
<dbReference type="InterPro" id="IPR036899">
    <property type="entry name" value="Ribosomal_uL13_sf"/>
</dbReference>
<organism evidence="6 7">
    <name type="scientific">Candidatus Hepatoplasma crinochetorum Av</name>
    <dbReference type="NCBI Taxonomy" id="1427984"/>
    <lineage>
        <taxon>Bacteria</taxon>
        <taxon>Bacillati</taxon>
        <taxon>Mycoplasmatota</taxon>
        <taxon>Mollicutes</taxon>
        <taxon>Candidatus Hepatoplasmataceae</taxon>
        <taxon>Candidatus Hepatoplasma</taxon>
    </lineage>
</organism>
<dbReference type="FunFam" id="3.90.1180.10:FF:000001">
    <property type="entry name" value="50S ribosomal protein L13"/>
    <property type="match status" value="1"/>
</dbReference>
<keyword evidence="3 5" id="KW-0687">Ribonucleoprotein</keyword>
<dbReference type="NCBIfam" id="TIGR01066">
    <property type="entry name" value="rplM_bact"/>
    <property type="match status" value="1"/>
</dbReference>
<dbReference type="KEGG" id="hcr:X271_00167"/>
<dbReference type="HAMAP" id="MF_01366">
    <property type="entry name" value="Ribosomal_uL13"/>
    <property type="match status" value="1"/>
</dbReference>
<comment type="similarity">
    <text evidence="1 5">Belongs to the universal ribosomal protein uL13 family.</text>
</comment>
<dbReference type="GO" id="GO:0003729">
    <property type="term" value="F:mRNA binding"/>
    <property type="evidence" value="ECO:0007669"/>
    <property type="project" value="TreeGrafter"/>
</dbReference>
<dbReference type="SUPFAM" id="SSF52161">
    <property type="entry name" value="Ribosomal protein L13"/>
    <property type="match status" value="1"/>
</dbReference>
<dbReference type="PATRIC" id="fig|1427984.3.peg.156"/>
<proteinExistence type="inferred from homology"/>
<reference evidence="6 7" key="1">
    <citation type="journal article" date="2014" name="Genome Biol. Evol.">
        <title>Phylogenomics of "Candidatus Hepatoplasma crinochetorum," a Lineage of Mollicutes Associated with Noninsect Arthropods.</title>
        <authorList>
            <person name="Leclercq S."/>
            <person name="Dittmer J."/>
            <person name="Bouchon D."/>
            <person name="Cordaux R."/>
        </authorList>
    </citation>
    <scope>NUCLEOTIDE SEQUENCE [LARGE SCALE GENOMIC DNA]</scope>
    <source>
        <strain evidence="6 7">Av</strain>
    </source>
</reference>
<dbReference type="GO" id="GO:0006412">
    <property type="term" value="P:translation"/>
    <property type="evidence" value="ECO:0007669"/>
    <property type="project" value="UniProtKB-UniRule"/>
</dbReference>
<evidence type="ECO:0000313" key="7">
    <source>
        <dbReference type="Proteomes" id="UP000019450"/>
    </source>
</evidence>